<dbReference type="InterPro" id="IPR038537">
    <property type="entry name" value="TatT_sf"/>
</dbReference>
<sequence length="296" mass="32478">MCNLPKTKIYRCGKIFGVLAGVILLALTSSCSYIISPLTSKMAQNLSSTILNSDDPKTVADGAPSYLLLVSSFLRDGSSNESLLRSAAVLHSAYAGVFVKDAKRASKMSTHALDYALRAVCVSNSDYCNLRKITFGEFKNLLSTVSEYDVANWYALGTTWAGWVQKNSKDWNAVAELARVKIIFKKLLEINPNYKQGGVHLYAAVLSTLLPPALGGKPEIGRKHFELAIVLSKGKNLMAKVLYAEKYAKLVFNKELHDKLLNEVLKSNPVALDLTLMNTLAQSRAEELLAASDDYF</sequence>
<dbReference type="AlphaFoldDB" id="A0A3B1A4M9"/>
<name>A0A3B1A4M9_9ZZZZ</name>
<reference evidence="1" key="1">
    <citation type="submission" date="2018-06" db="EMBL/GenBank/DDBJ databases">
        <authorList>
            <person name="Zhirakovskaya E."/>
        </authorList>
    </citation>
    <scope>NUCLEOTIDE SEQUENCE</scope>
</reference>
<dbReference type="PROSITE" id="PS51257">
    <property type="entry name" value="PROKAR_LIPOPROTEIN"/>
    <property type="match status" value="1"/>
</dbReference>
<protein>
    <submittedName>
        <fullName evidence="1">Uncharacterized protein</fullName>
    </submittedName>
</protein>
<dbReference type="Gene3D" id="1.25.40.920">
    <property type="entry name" value="TRAP transporter T-component"/>
    <property type="match status" value="1"/>
</dbReference>
<evidence type="ECO:0000313" key="1">
    <source>
        <dbReference type="EMBL" id="VAW99031.1"/>
    </source>
</evidence>
<accession>A0A3B1A4M9</accession>
<dbReference type="EMBL" id="UOFT01000075">
    <property type="protein sequence ID" value="VAW99031.1"/>
    <property type="molecule type" value="Genomic_DNA"/>
</dbReference>
<dbReference type="Pfam" id="PF16811">
    <property type="entry name" value="TAtT"/>
    <property type="match status" value="1"/>
</dbReference>
<proteinExistence type="predicted"/>
<organism evidence="1">
    <name type="scientific">hydrothermal vent metagenome</name>
    <dbReference type="NCBI Taxonomy" id="652676"/>
    <lineage>
        <taxon>unclassified sequences</taxon>
        <taxon>metagenomes</taxon>
        <taxon>ecological metagenomes</taxon>
    </lineage>
</organism>
<dbReference type="InterPro" id="IPR031823">
    <property type="entry name" value="TatT"/>
</dbReference>
<gene>
    <name evidence="1" type="ORF">MNBD_GAMMA23-2360</name>
</gene>